<accession>A0ABV3I3U3</accession>
<feature type="transmembrane region" description="Helical" evidence="8">
    <location>
        <begin position="496"/>
        <end position="514"/>
    </location>
</feature>
<dbReference type="SUPFAM" id="SSF82866">
    <property type="entry name" value="Multidrug efflux transporter AcrB transmembrane domain"/>
    <property type="match status" value="2"/>
</dbReference>
<keyword evidence="11" id="KW-1185">Reference proteome</keyword>
<evidence type="ECO:0000256" key="8">
    <source>
        <dbReference type="SAM" id="Phobius"/>
    </source>
</evidence>
<dbReference type="PROSITE" id="PS50156">
    <property type="entry name" value="SSD"/>
    <property type="match status" value="1"/>
</dbReference>
<dbReference type="Proteomes" id="UP001552521">
    <property type="component" value="Unassembled WGS sequence"/>
</dbReference>
<feature type="transmembrane region" description="Helical" evidence="8">
    <location>
        <begin position="54"/>
        <end position="72"/>
    </location>
</feature>
<comment type="similarity">
    <text evidence="2">Belongs to the resistance-nodulation-cell division (RND) (TC 2.A.6) family. MmpL subfamily.</text>
</comment>
<name>A0ABV3I3U3_9ACTN</name>
<evidence type="ECO:0000256" key="5">
    <source>
        <dbReference type="ARBA" id="ARBA00022989"/>
    </source>
</evidence>
<feature type="domain" description="SSD" evidence="9">
    <location>
        <begin position="329"/>
        <end position="458"/>
    </location>
</feature>
<protein>
    <submittedName>
        <fullName evidence="10">MMPL family transporter</fullName>
    </submittedName>
</protein>
<feature type="transmembrane region" description="Helical" evidence="8">
    <location>
        <begin position="400"/>
        <end position="421"/>
    </location>
</feature>
<gene>
    <name evidence="10" type="ORF">AB0K36_32400</name>
</gene>
<feature type="transmembrane region" description="Helical" evidence="8">
    <location>
        <begin position="433"/>
        <end position="459"/>
    </location>
</feature>
<reference evidence="10 11" key="1">
    <citation type="submission" date="2024-06" db="EMBL/GenBank/DDBJ databases">
        <title>The Natural Products Discovery Center: Release of the First 8490 Sequenced Strains for Exploring Actinobacteria Biosynthetic Diversity.</title>
        <authorList>
            <person name="Kalkreuter E."/>
            <person name="Kautsar S.A."/>
            <person name="Yang D."/>
            <person name="Bader C.D."/>
            <person name="Teijaro C.N."/>
            <person name="Fluegel L."/>
            <person name="Davis C.M."/>
            <person name="Simpson J.R."/>
            <person name="Lauterbach L."/>
            <person name="Steele A.D."/>
            <person name="Gui C."/>
            <person name="Meng S."/>
            <person name="Li G."/>
            <person name="Viehrig K."/>
            <person name="Ye F."/>
            <person name="Su P."/>
            <person name="Kiefer A.F."/>
            <person name="Nichols A."/>
            <person name="Cepeda A.J."/>
            <person name="Yan W."/>
            <person name="Fan B."/>
            <person name="Jiang Y."/>
            <person name="Adhikari A."/>
            <person name="Zheng C.-J."/>
            <person name="Schuster L."/>
            <person name="Cowan T.M."/>
            <person name="Smanski M.J."/>
            <person name="Chevrette M.G."/>
            <person name="De Carvalho L.P.S."/>
            <person name="Shen B."/>
        </authorList>
    </citation>
    <scope>NUCLEOTIDE SEQUENCE [LARGE SCALE GENOMIC DNA]</scope>
    <source>
        <strain evidence="10 11">NPDC049344</strain>
    </source>
</reference>
<feature type="transmembrane region" description="Helical" evidence="8">
    <location>
        <begin position="706"/>
        <end position="727"/>
    </location>
</feature>
<dbReference type="InterPro" id="IPR000731">
    <property type="entry name" value="SSD"/>
</dbReference>
<proteinExistence type="inferred from homology"/>
<evidence type="ECO:0000256" key="4">
    <source>
        <dbReference type="ARBA" id="ARBA00022692"/>
    </source>
</evidence>
<dbReference type="InterPro" id="IPR004869">
    <property type="entry name" value="MMPL_dom"/>
</dbReference>
<evidence type="ECO:0000256" key="1">
    <source>
        <dbReference type="ARBA" id="ARBA00004651"/>
    </source>
</evidence>
<evidence type="ECO:0000256" key="7">
    <source>
        <dbReference type="SAM" id="MobiDB-lite"/>
    </source>
</evidence>
<keyword evidence="6 8" id="KW-0472">Membrane</keyword>
<sequence>MTEQHTQGRPAVPAAPAEQPDPTGAAPREPGGGAVQRALLRFARGLAARPKTVLLVWAVLIALCTPFAFGLTDVLTDQGASKVVPGTSSARAERLTAEAFPHRSQREVVLVLEADRIDRPEVREFLARLDTEIAALRRDGDVERSSSAYTLYRDAAEQFVTQVRAGADAAGGTPAARRAFVDRELAAGRIPAGLAGLAREAAAAPDDAALTEAAAAHARTARWSGSALAVPAEAASRLLADDGRAALASVSYTAAVGSDPDVDGLRETARELLAETGLEGTAEVHVTGELALIHDTYEKAEADNSLMESVAYVIIFVVLLLFFRAVVPAVLTLLVVGLAMNVSQAALYVLGKEVTLTQFTVTIMTFVMLGAGVDYSMLLSSRYRQERIAGRPPREAAVHATVHAGESMLLAAIAVLLAFGATLLSPVDWIPPLGYGGIIGIPIIFAAALTITPCLLVLLGDRFFALGRAPLSDLEHEGAVGRHLRRTAEFARRRKVAIVVVFLVLTAPFAVIVANSRSTADPVALSPATDSREGFATVAERWGDATVLPTVVVGESAAGVVDGGALTATGREAVAGLTDRLAAVDGVASVDSATHPFGAHWPDADVAAMPRSLREDYVAGNGALRFVVALEDDPYSERAAETVQRLEEVVAAARTDVGALDVGGATQVDRQYGDALTSSFWQMVVLVSVGVFIMLVIALRSLLVPVRLIATIMLSNVWAVGLTVLIFHDWRGEAIIDDLPIFLTVLMMGLGMDYEIFLITRVRDLMRDGLSQEQATLRAVVDTGRVINAAGLVMAGSLGTMALSSTLMLQQYGTGLGLAVLLDATVIRMLFVPATLLLLRKYNWWMPGLGRRRKALG</sequence>
<dbReference type="PANTHER" id="PTHR33406">
    <property type="entry name" value="MEMBRANE PROTEIN MJ1562-RELATED"/>
    <property type="match status" value="1"/>
</dbReference>
<feature type="transmembrane region" description="Helical" evidence="8">
    <location>
        <begin position="680"/>
        <end position="699"/>
    </location>
</feature>
<feature type="transmembrane region" description="Helical" evidence="8">
    <location>
        <begin position="786"/>
        <end position="809"/>
    </location>
</feature>
<comment type="subcellular location">
    <subcellularLocation>
        <location evidence="1">Cell membrane</location>
        <topology evidence="1">Multi-pass membrane protein</topology>
    </subcellularLocation>
</comment>
<evidence type="ECO:0000256" key="6">
    <source>
        <dbReference type="ARBA" id="ARBA00023136"/>
    </source>
</evidence>
<comment type="caution">
    <text evidence="10">The sequence shown here is derived from an EMBL/GenBank/DDBJ whole genome shotgun (WGS) entry which is preliminary data.</text>
</comment>
<feature type="transmembrane region" description="Helical" evidence="8">
    <location>
        <begin position="739"/>
        <end position="759"/>
    </location>
</feature>
<feature type="transmembrane region" description="Helical" evidence="8">
    <location>
        <begin position="359"/>
        <end position="379"/>
    </location>
</feature>
<keyword evidence="5 8" id="KW-1133">Transmembrane helix</keyword>
<evidence type="ECO:0000313" key="10">
    <source>
        <dbReference type="EMBL" id="MEV4685467.1"/>
    </source>
</evidence>
<dbReference type="InterPro" id="IPR050545">
    <property type="entry name" value="Mycobact_MmpL"/>
</dbReference>
<feature type="transmembrane region" description="Helical" evidence="8">
    <location>
        <begin position="310"/>
        <end position="339"/>
    </location>
</feature>
<keyword evidence="3" id="KW-1003">Cell membrane</keyword>
<dbReference type="PANTHER" id="PTHR33406:SF6">
    <property type="entry name" value="MEMBRANE PROTEIN YDGH-RELATED"/>
    <property type="match status" value="1"/>
</dbReference>
<dbReference type="Pfam" id="PF03176">
    <property type="entry name" value="MMPL"/>
    <property type="match status" value="2"/>
</dbReference>
<evidence type="ECO:0000256" key="2">
    <source>
        <dbReference type="ARBA" id="ARBA00010157"/>
    </source>
</evidence>
<keyword evidence="4 8" id="KW-0812">Transmembrane</keyword>
<feature type="transmembrane region" description="Helical" evidence="8">
    <location>
        <begin position="815"/>
        <end position="839"/>
    </location>
</feature>
<dbReference type="RefSeq" id="WP_364601032.1">
    <property type="nucleotide sequence ID" value="NZ_JBFAQK010000080.1"/>
</dbReference>
<dbReference type="Gene3D" id="1.20.1640.10">
    <property type="entry name" value="Multidrug efflux transporter AcrB transmembrane domain"/>
    <property type="match status" value="2"/>
</dbReference>
<dbReference type="EMBL" id="JBFAQK010000080">
    <property type="protein sequence ID" value="MEV4685467.1"/>
    <property type="molecule type" value="Genomic_DNA"/>
</dbReference>
<evidence type="ECO:0000313" key="11">
    <source>
        <dbReference type="Proteomes" id="UP001552521"/>
    </source>
</evidence>
<feature type="region of interest" description="Disordered" evidence="7">
    <location>
        <begin position="1"/>
        <end position="32"/>
    </location>
</feature>
<evidence type="ECO:0000259" key="9">
    <source>
        <dbReference type="PROSITE" id="PS50156"/>
    </source>
</evidence>
<organism evidence="10 11">
    <name type="scientific">Streptomyces kurssanovii</name>
    <dbReference type="NCBI Taxonomy" id="67312"/>
    <lineage>
        <taxon>Bacteria</taxon>
        <taxon>Bacillati</taxon>
        <taxon>Actinomycetota</taxon>
        <taxon>Actinomycetes</taxon>
        <taxon>Kitasatosporales</taxon>
        <taxon>Streptomycetaceae</taxon>
        <taxon>Streptomyces</taxon>
    </lineage>
</organism>
<evidence type="ECO:0000256" key="3">
    <source>
        <dbReference type="ARBA" id="ARBA00022475"/>
    </source>
</evidence>